<protein>
    <submittedName>
        <fullName evidence="5">KipI family sensor histidine kinase inhibitor</fullName>
    </submittedName>
</protein>
<comment type="caution">
    <text evidence="5">The sequence shown here is derived from an EMBL/GenBank/DDBJ whole genome shotgun (WGS) entry which is preliminary data.</text>
</comment>
<dbReference type="EMBL" id="VIVN01000008">
    <property type="protein sequence ID" value="TWD98939.1"/>
    <property type="molecule type" value="Genomic_DNA"/>
</dbReference>
<dbReference type="Proteomes" id="UP000319671">
    <property type="component" value="Unassembled WGS sequence"/>
</dbReference>
<reference evidence="5 6" key="1">
    <citation type="submission" date="2019-06" db="EMBL/GenBank/DDBJ databases">
        <title>Sorghum-associated microbial communities from plants grown in Nebraska, USA.</title>
        <authorList>
            <person name="Schachtman D."/>
        </authorList>
    </citation>
    <scope>NUCLEOTIDE SEQUENCE [LARGE SCALE GENOMIC DNA]</scope>
    <source>
        <strain evidence="5 6">2482</strain>
    </source>
</reference>
<dbReference type="PANTHER" id="PTHR34698">
    <property type="entry name" value="5-OXOPROLINASE SUBUNIT B"/>
    <property type="match status" value="1"/>
</dbReference>
<dbReference type="SMART" id="SM00796">
    <property type="entry name" value="AHS1"/>
    <property type="match status" value="1"/>
</dbReference>
<dbReference type="PANTHER" id="PTHR34698:SF2">
    <property type="entry name" value="5-OXOPROLINASE SUBUNIT B"/>
    <property type="match status" value="1"/>
</dbReference>
<proteinExistence type="predicted"/>
<organism evidence="5 6">
    <name type="scientific">Neobacillus bataviensis</name>
    <dbReference type="NCBI Taxonomy" id="220685"/>
    <lineage>
        <taxon>Bacteria</taxon>
        <taxon>Bacillati</taxon>
        <taxon>Bacillota</taxon>
        <taxon>Bacilli</taxon>
        <taxon>Bacillales</taxon>
        <taxon>Bacillaceae</taxon>
        <taxon>Neobacillus</taxon>
    </lineage>
</organism>
<evidence type="ECO:0000313" key="6">
    <source>
        <dbReference type="Proteomes" id="UP000319671"/>
    </source>
</evidence>
<evidence type="ECO:0000256" key="3">
    <source>
        <dbReference type="ARBA" id="ARBA00022840"/>
    </source>
</evidence>
<dbReference type="Pfam" id="PF02682">
    <property type="entry name" value="CT_C_D"/>
    <property type="match status" value="1"/>
</dbReference>
<keyword evidence="6" id="KW-1185">Reference proteome</keyword>
<dbReference type="GO" id="GO:0016787">
    <property type="term" value="F:hydrolase activity"/>
    <property type="evidence" value="ECO:0007669"/>
    <property type="project" value="UniProtKB-KW"/>
</dbReference>
<evidence type="ECO:0000256" key="2">
    <source>
        <dbReference type="ARBA" id="ARBA00022801"/>
    </source>
</evidence>
<accession>A0A561D665</accession>
<evidence type="ECO:0000259" key="4">
    <source>
        <dbReference type="SMART" id="SM00796"/>
    </source>
</evidence>
<dbReference type="InterPro" id="IPR010016">
    <property type="entry name" value="PxpB"/>
</dbReference>
<keyword evidence="1" id="KW-0547">Nucleotide-binding</keyword>
<keyword evidence="2" id="KW-0378">Hydrolase</keyword>
<evidence type="ECO:0000256" key="1">
    <source>
        <dbReference type="ARBA" id="ARBA00022741"/>
    </source>
</evidence>
<dbReference type="InterPro" id="IPR029000">
    <property type="entry name" value="Cyclophilin-like_dom_sf"/>
</dbReference>
<feature type="domain" description="Carboxyltransferase" evidence="4">
    <location>
        <begin position="1"/>
        <end position="87"/>
    </location>
</feature>
<dbReference type="AlphaFoldDB" id="A0A561D665"/>
<dbReference type="InterPro" id="IPR003833">
    <property type="entry name" value="CT_C_D"/>
</dbReference>
<dbReference type="Gene3D" id="2.40.100.10">
    <property type="entry name" value="Cyclophilin-like"/>
    <property type="match status" value="1"/>
</dbReference>
<dbReference type="SUPFAM" id="SSF50891">
    <property type="entry name" value="Cyclophilin-like"/>
    <property type="match status" value="1"/>
</dbReference>
<gene>
    <name evidence="5" type="ORF">FB550_108196</name>
</gene>
<evidence type="ECO:0000313" key="5">
    <source>
        <dbReference type="EMBL" id="TWD98939.1"/>
    </source>
</evidence>
<keyword evidence="3" id="KW-0067">ATP-binding</keyword>
<sequence>MISLHTSKEYLIYMMGFVPGFPYLGGLPPSLAVPRLEHPRPSVKAGAVGIGGNQTGIYPAEVPSGWRIIGITPVSLFDVNRPSPFLFSAGNYIKFHSIDLQEYERIQHLIANKTYELKTYKKGEDV</sequence>
<name>A0A561D665_9BACI</name>
<dbReference type="GO" id="GO:0005524">
    <property type="term" value="F:ATP binding"/>
    <property type="evidence" value="ECO:0007669"/>
    <property type="project" value="UniProtKB-KW"/>
</dbReference>